<sequence length="140" mass="16783">MSENRNKLCILFTTEDENRGLSTNVDVDLTASTETNDISEKIIEKEVTINDKKEGKRKCKRELYKQKRQEMNEEQKEQFNKRRREYYARKRSCLLEEREEVSIQDGLLFKKRTKLGVNNDQRVLKNDVNLINVQSYECWN</sequence>
<dbReference type="Proteomes" id="UP000237000">
    <property type="component" value="Unassembled WGS sequence"/>
</dbReference>
<dbReference type="InParanoid" id="A0A2P5FYN5"/>
<keyword evidence="2" id="KW-1185">Reference proteome</keyword>
<protein>
    <submittedName>
        <fullName evidence="1">Uncharacterized protein</fullName>
    </submittedName>
</protein>
<dbReference type="AlphaFoldDB" id="A0A2P5FYN5"/>
<dbReference type="OrthoDB" id="10436588at2759"/>
<gene>
    <name evidence="1" type="ORF">TorRG33x02_009670</name>
</gene>
<comment type="caution">
    <text evidence="1">The sequence shown here is derived from an EMBL/GenBank/DDBJ whole genome shotgun (WGS) entry which is preliminary data.</text>
</comment>
<evidence type="ECO:0000313" key="2">
    <source>
        <dbReference type="Proteomes" id="UP000237000"/>
    </source>
</evidence>
<reference evidence="2" key="1">
    <citation type="submission" date="2016-06" db="EMBL/GenBank/DDBJ databases">
        <title>Parallel loss of symbiosis genes in relatives of nitrogen-fixing non-legume Parasponia.</title>
        <authorList>
            <person name="Van Velzen R."/>
            <person name="Holmer R."/>
            <person name="Bu F."/>
            <person name="Rutten L."/>
            <person name="Van Zeijl A."/>
            <person name="Liu W."/>
            <person name="Santuari L."/>
            <person name="Cao Q."/>
            <person name="Sharma T."/>
            <person name="Shen D."/>
            <person name="Roswanjaya Y."/>
            <person name="Wardhani T."/>
            <person name="Kalhor M.S."/>
            <person name="Jansen J."/>
            <person name="Van den Hoogen J."/>
            <person name="Gungor B."/>
            <person name="Hartog M."/>
            <person name="Hontelez J."/>
            <person name="Verver J."/>
            <person name="Yang W.-C."/>
            <person name="Schijlen E."/>
            <person name="Repin R."/>
            <person name="Schilthuizen M."/>
            <person name="Schranz E."/>
            <person name="Heidstra R."/>
            <person name="Miyata K."/>
            <person name="Fedorova E."/>
            <person name="Kohlen W."/>
            <person name="Bisseling T."/>
            <person name="Smit S."/>
            <person name="Geurts R."/>
        </authorList>
    </citation>
    <scope>NUCLEOTIDE SEQUENCE [LARGE SCALE GENOMIC DNA]</scope>
    <source>
        <strain evidence="2">cv. RG33-2</strain>
    </source>
</reference>
<evidence type="ECO:0000313" key="1">
    <source>
        <dbReference type="EMBL" id="POO02906.1"/>
    </source>
</evidence>
<accession>A0A2P5FYN5</accession>
<proteinExistence type="predicted"/>
<organism evidence="1 2">
    <name type="scientific">Trema orientale</name>
    <name type="common">Charcoal tree</name>
    <name type="synonym">Celtis orientalis</name>
    <dbReference type="NCBI Taxonomy" id="63057"/>
    <lineage>
        <taxon>Eukaryota</taxon>
        <taxon>Viridiplantae</taxon>
        <taxon>Streptophyta</taxon>
        <taxon>Embryophyta</taxon>
        <taxon>Tracheophyta</taxon>
        <taxon>Spermatophyta</taxon>
        <taxon>Magnoliopsida</taxon>
        <taxon>eudicotyledons</taxon>
        <taxon>Gunneridae</taxon>
        <taxon>Pentapetalae</taxon>
        <taxon>rosids</taxon>
        <taxon>fabids</taxon>
        <taxon>Rosales</taxon>
        <taxon>Cannabaceae</taxon>
        <taxon>Trema</taxon>
    </lineage>
</organism>
<name>A0A2P5FYN5_TREOI</name>
<dbReference type="EMBL" id="JXTC01000003">
    <property type="protein sequence ID" value="POO02906.1"/>
    <property type="molecule type" value="Genomic_DNA"/>
</dbReference>